<gene>
    <name evidence="2" type="ORF">NCTC11801_02711</name>
    <name evidence="1" type="ORF">QDQ51_01280</name>
</gene>
<evidence type="ECO:0000313" key="3">
    <source>
        <dbReference type="Proteomes" id="UP000254208"/>
    </source>
</evidence>
<evidence type="ECO:0000313" key="2">
    <source>
        <dbReference type="EMBL" id="SUC31749.1"/>
    </source>
</evidence>
<dbReference type="AlphaFoldDB" id="A0A1B8SWK8"/>
<dbReference type="Proteomes" id="UP000254208">
    <property type="component" value="Unassembled WGS sequence"/>
</dbReference>
<dbReference type="EMBL" id="JARVQW010000001">
    <property type="protein sequence ID" value="MDH2304050.1"/>
    <property type="molecule type" value="Genomic_DNA"/>
</dbReference>
<organism evidence="1 4">
    <name type="scientific">Providencia rettgeri</name>
    <dbReference type="NCBI Taxonomy" id="587"/>
    <lineage>
        <taxon>Bacteria</taxon>
        <taxon>Pseudomonadati</taxon>
        <taxon>Pseudomonadota</taxon>
        <taxon>Gammaproteobacteria</taxon>
        <taxon>Enterobacterales</taxon>
        <taxon>Morganellaceae</taxon>
        <taxon>Providencia</taxon>
    </lineage>
</organism>
<dbReference type="Proteomes" id="UP001162044">
    <property type="component" value="Unassembled WGS sequence"/>
</dbReference>
<reference evidence="1" key="3">
    <citation type="submission" date="2023-10" db="EMBL/GenBank/DDBJ databases">
        <title>Analysis of Resistance Genes of Carbapenem-resistant Providencia rettgeri.</title>
        <authorList>
            <person name="Liu M."/>
        </authorList>
    </citation>
    <scope>NUCLEOTIDE SEQUENCE</scope>
    <source>
        <strain evidence="1">QITACRE101</strain>
    </source>
</reference>
<dbReference type="OMA" id="IVFPQQW"/>
<proteinExistence type="predicted"/>
<protein>
    <submittedName>
        <fullName evidence="1">Uncharacterized protein</fullName>
    </submittedName>
</protein>
<reference evidence="2 3" key="1">
    <citation type="submission" date="2018-06" db="EMBL/GenBank/DDBJ databases">
        <authorList>
            <consortium name="Pathogen Informatics"/>
            <person name="Doyle S."/>
        </authorList>
    </citation>
    <scope>NUCLEOTIDE SEQUENCE [LARGE SCALE GENOMIC DNA]</scope>
    <source>
        <strain evidence="2 3">NCTC11801</strain>
    </source>
</reference>
<dbReference type="EMBL" id="UGTZ01000001">
    <property type="protein sequence ID" value="SUC31749.1"/>
    <property type="molecule type" value="Genomic_DNA"/>
</dbReference>
<sequence length="132" mass="14448">MKKLIATLAGASMLLVLAAAMVLIVFPQQWKQSIYPNISQVLPTSLSAILPQSLASNDICNSLEDNLQSFANYLKVNQDIVDVKGMNSLDEQLANIQTRIDSMPSDVRNLVCQQEYSKLEGLKSVFSLGSSN</sequence>
<accession>A0A1B8SWK8</accession>
<evidence type="ECO:0000313" key="4">
    <source>
        <dbReference type="Proteomes" id="UP001162044"/>
    </source>
</evidence>
<name>A0A1B8SWK8_PRORE</name>
<evidence type="ECO:0000313" key="1">
    <source>
        <dbReference type="EMBL" id="MDH2304050.1"/>
    </source>
</evidence>
<dbReference type="RefSeq" id="WP_004910352.1">
    <property type="nucleotide sequence ID" value="NZ_ABEXOA020000125.1"/>
</dbReference>
<dbReference type="GeneID" id="93673537"/>
<reference evidence="1" key="2">
    <citation type="submission" date="2023-04" db="EMBL/GenBank/DDBJ databases">
        <authorList>
            <person name="Li W."/>
        </authorList>
    </citation>
    <scope>NUCLEOTIDE SEQUENCE</scope>
    <source>
        <strain evidence="1">QITACRE101</strain>
    </source>
</reference>
<dbReference type="OrthoDB" id="6455630at2"/>